<proteinExistence type="inferred from homology"/>
<protein>
    <recommendedName>
        <fullName evidence="4">Glycoside hydrolase family 57 N-terminal domain-containing protein</fullName>
    </recommendedName>
</protein>
<dbReference type="AlphaFoldDB" id="A0A1L3GJY0"/>
<dbReference type="EMBL" id="CP015518">
    <property type="protein sequence ID" value="APG26253.1"/>
    <property type="molecule type" value="Genomic_DNA"/>
</dbReference>
<evidence type="ECO:0000313" key="6">
    <source>
        <dbReference type="Proteomes" id="UP000182264"/>
    </source>
</evidence>
<dbReference type="InterPro" id="IPR004300">
    <property type="entry name" value="Glyco_hydro_57_N"/>
</dbReference>
<organism evidence="5 6">
    <name type="scientific">Syntrophotalea acetylenica</name>
    <name type="common">Pelobacter acetylenicus</name>
    <dbReference type="NCBI Taxonomy" id="29542"/>
    <lineage>
        <taxon>Bacteria</taxon>
        <taxon>Pseudomonadati</taxon>
        <taxon>Thermodesulfobacteriota</taxon>
        <taxon>Desulfuromonadia</taxon>
        <taxon>Desulfuromonadales</taxon>
        <taxon>Syntrophotaleaceae</taxon>
        <taxon>Syntrophotalea</taxon>
    </lineage>
</organism>
<evidence type="ECO:0000313" key="5">
    <source>
        <dbReference type="EMBL" id="APG26253.1"/>
    </source>
</evidence>
<accession>A0A1L3GJY0</accession>
<dbReference type="SUPFAM" id="SSF88713">
    <property type="entry name" value="Glycoside hydrolase/deacetylase"/>
    <property type="match status" value="1"/>
</dbReference>
<keyword evidence="2 3" id="KW-0119">Carbohydrate metabolism</keyword>
<evidence type="ECO:0000256" key="2">
    <source>
        <dbReference type="ARBA" id="ARBA00023277"/>
    </source>
</evidence>
<gene>
    <name evidence="5" type="ORF">A7E75_07490</name>
</gene>
<sequence>MKPLDVVLIWHMHQPDYRDPLQDEVLLPWVFLHAVKDYGDMLQTAVDHGIRVTFNLVPTLLEQLREYASKSLRDRWLELARRDPQAMSDGERASLVQCFFSVHAERHIRPHARYRELAEQRALWKSSAWQRFSEADLRDLQVWFLLSWSGYYLRREPGVVADLLAKGRNFDEQDKHRLLQAYQEVVEGILARFRQAEDEGAVELSVTPYAHPILPLLCDSGEAARAREGVLLPKTPFRFPEDARRQVRLGLASAGDFFGVRSRGIWPSEGGLSESVVRIMADEGAVWTAGDEALLEKSLPGGLGDRTSLYRPYSYLGLPLLFRDRELSDRIGFVYATWPSQTAAADLLDRLRALAQQVPGGVVTLILDGENCWEGYEENGFAFLQAVYRGLADSPVLRAVTFSEALASRKPEPLKVLAPGSWINGDFDIWIGHPEENCAWEWLGEARRALQSADADCQGEGWPHLLRAEGSDWFWWFGEHHRSEQAETFDQLFRHHLQAFYRAIRKPVPPCLHYPLRGARRSSRVYPPTESVSPVIDGRLTDYFEWHGAGTVELGGGGAMHNASFDLLGFFYGYDENFFYLRFDFRQPVEQIAGPDGELLVRLQAEGVWEARLAARANRVLVQSVDGAGGGEGPGAAGTIAEMGLPLKLLDLKPGGALNVSLTVLDSGRELARWPAGGELALIYPGPDAEAPQWPL</sequence>
<dbReference type="PANTHER" id="PTHR36306:SF1">
    <property type="entry name" value="ALPHA-AMYLASE-RELATED"/>
    <property type="match status" value="1"/>
</dbReference>
<evidence type="ECO:0000256" key="1">
    <source>
        <dbReference type="ARBA" id="ARBA00006821"/>
    </source>
</evidence>
<dbReference type="InterPro" id="IPR027291">
    <property type="entry name" value="Glyco_hydro_38_N_sf"/>
</dbReference>
<dbReference type="Pfam" id="PF03065">
    <property type="entry name" value="Glyco_hydro_57"/>
    <property type="match status" value="1"/>
</dbReference>
<comment type="similarity">
    <text evidence="1 3">Belongs to the glycosyl hydrolase 57 family.</text>
</comment>
<dbReference type="Proteomes" id="UP000182264">
    <property type="component" value="Chromosome"/>
</dbReference>
<dbReference type="PANTHER" id="PTHR36306">
    <property type="entry name" value="ALPHA-AMYLASE-RELATED-RELATED"/>
    <property type="match status" value="1"/>
</dbReference>
<evidence type="ECO:0000259" key="4">
    <source>
        <dbReference type="Pfam" id="PF03065"/>
    </source>
</evidence>
<dbReference type="InterPro" id="IPR052046">
    <property type="entry name" value="GH57_Enzymes"/>
</dbReference>
<dbReference type="GO" id="GO:0005975">
    <property type="term" value="P:carbohydrate metabolic process"/>
    <property type="evidence" value="ECO:0007669"/>
    <property type="project" value="InterPro"/>
</dbReference>
<dbReference type="GO" id="GO:0003824">
    <property type="term" value="F:catalytic activity"/>
    <property type="evidence" value="ECO:0007669"/>
    <property type="project" value="InterPro"/>
</dbReference>
<dbReference type="STRING" id="29542.A6070_01450"/>
<name>A0A1L3GJY0_SYNAC</name>
<dbReference type="OrthoDB" id="9759321at2"/>
<feature type="domain" description="Glycoside hydrolase family 57 N-terminal" evidence="4">
    <location>
        <begin position="7"/>
        <end position="412"/>
    </location>
</feature>
<reference evidence="5 6" key="1">
    <citation type="journal article" date="2017" name="Genome Announc.">
        <title>Complete Genome Sequences of Two Acetylene-Fermenting Pelobacter acetylenicus Strains.</title>
        <authorList>
            <person name="Sutton J.M."/>
            <person name="Baesman S.M."/>
            <person name="Fierst J.L."/>
            <person name="Poret-Peterson A.T."/>
            <person name="Oremland R.S."/>
            <person name="Dunlap D.S."/>
            <person name="Akob D.M."/>
        </authorList>
    </citation>
    <scope>NUCLEOTIDE SEQUENCE [LARGE SCALE GENOMIC DNA]</scope>
    <source>
        <strain evidence="5 6">DSM 3247</strain>
    </source>
</reference>
<dbReference type="Gene3D" id="3.20.110.10">
    <property type="entry name" value="Glycoside hydrolase 38, N terminal domain"/>
    <property type="match status" value="1"/>
</dbReference>
<dbReference type="InterPro" id="IPR011330">
    <property type="entry name" value="Glyco_hydro/deAcase_b/a-brl"/>
</dbReference>
<evidence type="ECO:0000256" key="3">
    <source>
        <dbReference type="RuleBase" id="RU361196"/>
    </source>
</evidence>
<dbReference type="CDD" id="cd10796">
    <property type="entry name" value="GH57N_APU"/>
    <property type="match status" value="1"/>
</dbReference>
<keyword evidence="6" id="KW-1185">Reference proteome</keyword>
<dbReference type="RefSeq" id="WP_072288082.1">
    <property type="nucleotide sequence ID" value="NZ_CP015455.1"/>
</dbReference>